<reference evidence="10" key="1">
    <citation type="submission" date="2020-01" db="EMBL/GenBank/DDBJ databases">
        <title>'Steroidobacter agaridevorans' sp. nov., agar-degrading bacteria isolated from rhizosphere soils.</title>
        <authorList>
            <person name="Ikenaga M."/>
            <person name="Kataoka M."/>
            <person name="Murouchi A."/>
            <person name="Katsuragi S."/>
            <person name="Sakai M."/>
        </authorList>
    </citation>
    <scope>NUCLEOTIDE SEQUENCE [LARGE SCALE GENOMIC DNA]</scope>
    <source>
        <strain evidence="10">YU21-B</strain>
    </source>
</reference>
<organism evidence="9 10">
    <name type="scientific">Steroidobacter agaridevorans</name>
    <dbReference type="NCBI Taxonomy" id="2695856"/>
    <lineage>
        <taxon>Bacteria</taxon>
        <taxon>Pseudomonadati</taxon>
        <taxon>Pseudomonadota</taxon>
        <taxon>Gammaproteobacteria</taxon>
        <taxon>Steroidobacterales</taxon>
        <taxon>Steroidobacteraceae</taxon>
        <taxon>Steroidobacter</taxon>
    </lineage>
</organism>
<dbReference type="Pfam" id="PF01145">
    <property type="entry name" value="Band_7"/>
    <property type="match status" value="1"/>
</dbReference>
<keyword evidence="5 7" id="KW-0472">Membrane</keyword>
<dbReference type="InterPro" id="IPR001107">
    <property type="entry name" value="Band_7"/>
</dbReference>
<dbReference type="Gene3D" id="3.30.479.30">
    <property type="entry name" value="Band 7 domain"/>
    <property type="match status" value="1"/>
</dbReference>
<feature type="transmembrane region" description="Helical" evidence="7">
    <location>
        <begin position="6"/>
        <end position="28"/>
    </location>
</feature>
<evidence type="ECO:0000256" key="7">
    <source>
        <dbReference type="SAM" id="Phobius"/>
    </source>
</evidence>
<evidence type="ECO:0000256" key="5">
    <source>
        <dbReference type="ARBA" id="ARBA00023136"/>
    </source>
</evidence>
<evidence type="ECO:0000256" key="3">
    <source>
        <dbReference type="ARBA" id="ARBA00007161"/>
    </source>
</evidence>
<dbReference type="EMBL" id="BLJN01000011">
    <property type="protein sequence ID" value="GFE84813.1"/>
    <property type="molecule type" value="Genomic_DNA"/>
</dbReference>
<keyword evidence="10" id="KW-1185">Reference proteome</keyword>
<evidence type="ECO:0000259" key="8">
    <source>
        <dbReference type="SMART" id="SM00244"/>
    </source>
</evidence>
<dbReference type="RefSeq" id="WP_161816401.1">
    <property type="nucleotide sequence ID" value="NZ_BLJN01000011.1"/>
</dbReference>
<accession>A0A829YPT8</accession>
<keyword evidence="6" id="KW-0175">Coiled coil</keyword>
<dbReference type="InterPro" id="IPR036013">
    <property type="entry name" value="Band_7/SPFH_dom_sf"/>
</dbReference>
<protein>
    <submittedName>
        <fullName evidence="9">Flotillin</fullName>
    </submittedName>
</protein>
<dbReference type="InterPro" id="IPR027705">
    <property type="entry name" value="Flotillin_fam"/>
</dbReference>
<feature type="coiled-coil region" evidence="6">
    <location>
        <begin position="401"/>
        <end position="450"/>
    </location>
</feature>
<evidence type="ECO:0000313" key="9">
    <source>
        <dbReference type="EMBL" id="GFE84813.1"/>
    </source>
</evidence>
<dbReference type="CDD" id="cd03399">
    <property type="entry name" value="SPFH_flotillin"/>
    <property type="match status" value="1"/>
</dbReference>
<keyword evidence="7" id="KW-1133">Transmembrane helix</keyword>
<comment type="subcellular location">
    <subcellularLocation>
        <location evidence="2">Cell membrane</location>
    </subcellularLocation>
    <subcellularLocation>
        <location evidence="1">Membrane</location>
        <topology evidence="1">Single-pass membrane protein</topology>
    </subcellularLocation>
</comment>
<proteinExistence type="inferred from homology"/>
<dbReference type="PANTHER" id="PTHR13806">
    <property type="entry name" value="FLOTILLIN-RELATED"/>
    <property type="match status" value="1"/>
</dbReference>
<dbReference type="AlphaFoldDB" id="A0A829YPT8"/>
<comment type="similarity">
    <text evidence="3">Belongs to the band 7/mec-2 family. Flotillin subfamily.</text>
</comment>
<keyword evidence="7" id="KW-0812">Transmembrane</keyword>
<evidence type="ECO:0000256" key="6">
    <source>
        <dbReference type="SAM" id="Coils"/>
    </source>
</evidence>
<feature type="domain" description="Band 7" evidence="8">
    <location>
        <begin position="28"/>
        <end position="197"/>
    </location>
</feature>
<evidence type="ECO:0000256" key="1">
    <source>
        <dbReference type="ARBA" id="ARBA00004167"/>
    </source>
</evidence>
<dbReference type="InterPro" id="IPR031905">
    <property type="entry name" value="Flotillin_C"/>
</dbReference>
<feature type="coiled-coil region" evidence="6">
    <location>
        <begin position="236"/>
        <end position="319"/>
    </location>
</feature>
<dbReference type="Proteomes" id="UP000445000">
    <property type="component" value="Unassembled WGS sequence"/>
</dbReference>
<sequence>MSDYLILDNLILAGIAFFALLVIGIIFSRLYRRSSKERSFVRTGLGGQKVVMDGGAIVFPVFHETILVNMNTLKLEVTRFGKDSLFTKDRMRVDVVVAFFVRVVPTKEGIANAAQTLGQRTIDPEQLSQLVEDKFVDALRAAAVSMTMQELLDKRQDFIQGVQNAVSEDLLKNGLELESVSLTRIDQTAMQFFDPNNAFDAEGLTRLTEQTQRRSRERNEIEQDTTVAISRKNFEAKQLQLEIDRQKRFAELAQSQEVSAREAEQQSIVAKVQAERSREAEEAKIAAARQIREAEVAKEQAVRQRVVEAEREVKIATIEQLRATEIADQNKAISIAQKSEEQSKAQASANLALAEAVKSEQAVKTAEEVAKAEREKQVTLVLASQEAERQAISVKVSALAEKEASEAKADAIRTLAKANRENYEAEAAGKRALNEAINTLSNAQVSLQEKLALIQALPKIIEEAVRPMQNIDSIRIMQVDGLNTGAAGAQAGEPTLGNGPGNLAEQAVGAALKYRAYAPVVDQLIKEVGLSGNGLDGLVKATSAIAQPAAPPVPLPS</sequence>
<dbReference type="PANTHER" id="PTHR13806:SF31">
    <property type="entry name" value="FLOTILLIN-LIKE PROTEIN 1-RELATED"/>
    <property type="match status" value="1"/>
</dbReference>
<evidence type="ECO:0000256" key="2">
    <source>
        <dbReference type="ARBA" id="ARBA00004236"/>
    </source>
</evidence>
<dbReference type="GO" id="GO:0005886">
    <property type="term" value="C:plasma membrane"/>
    <property type="evidence" value="ECO:0007669"/>
    <property type="project" value="UniProtKB-SubCell"/>
</dbReference>
<comment type="caution">
    <text evidence="9">The sequence shown here is derived from an EMBL/GenBank/DDBJ whole genome shotgun (WGS) entry which is preliminary data.</text>
</comment>
<evidence type="ECO:0000256" key="4">
    <source>
        <dbReference type="ARBA" id="ARBA00022475"/>
    </source>
</evidence>
<name>A0A829YPT8_9GAMM</name>
<dbReference type="Pfam" id="PF15975">
    <property type="entry name" value="Flot"/>
    <property type="match status" value="1"/>
</dbReference>
<gene>
    <name evidence="9" type="ORF">GCM10011487_68130</name>
</gene>
<evidence type="ECO:0000313" key="10">
    <source>
        <dbReference type="Proteomes" id="UP000445000"/>
    </source>
</evidence>
<dbReference type="SUPFAM" id="SSF117892">
    <property type="entry name" value="Band 7/SPFH domain"/>
    <property type="match status" value="1"/>
</dbReference>
<dbReference type="SMART" id="SM00244">
    <property type="entry name" value="PHB"/>
    <property type="match status" value="1"/>
</dbReference>
<keyword evidence="4" id="KW-1003">Cell membrane</keyword>